<evidence type="ECO:0000256" key="1">
    <source>
        <dbReference type="SAM" id="SignalP"/>
    </source>
</evidence>
<name>A0A940MR14_9RHOB</name>
<organism evidence="2 3">
    <name type="scientific">Sagittula salina</name>
    <dbReference type="NCBI Taxonomy" id="2820268"/>
    <lineage>
        <taxon>Bacteria</taxon>
        <taxon>Pseudomonadati</taxon>
        <taxon>Pseudomonadota</taxon>
        <taxon>Alphaproteobacteria</taxon>
        <taxon>Rhodobacterales</taxon>
        <taxon>Roseobacteraceae</taxon>
        <taxon>Sagittula</taxon>
    </lineage>
</organism>
<sequence>MKRLATAFALSLLAAPAMANVGPIFLPDLTFPAPVTQPDVATRGTTDCQTSQAAPCR</sequence>
<evidence type="ECO:0000313" key="2">
    <source>
        <dbReference type="EMBL" id="MBP0483143.1"/>
    </source>
</evidence>
<reference evidence="2" key="1">
    <citation type="submission" date="2021-03" db="EMBL/GenBank/DDBJ databases">
        <title>Sagittula salina sp. nov. strain M10.9X isolated from the marine waste.</title>
        <authorList>
            <person name="Satari L."/>
            <person name="Molina-Menor E."/>
            <person name="Vidal-Verdu A."/>
            <person name="Pascual J."/>
            <person name="Pereto J."/>
            <person name="Porcar M."/>
        </authorList>
    </citation>
    <scope>NUCLEOTIDE SEQUENCE</scope>
    <source>
        <strain evidence="2">M10.9X</strain>
    </source>
</reference>
<keyword evidence="3" id="KW-1185">Reference proteome</keyword>
<dbReference type="EMBL" id="JAGISH010000006">
    <property type="protein sequence ID" value="MBP0483143.1"/>
    <property type="molecule type" value="Genomic_DNA"/>
</dbReference>
<gene>
    <name evidence="2" type="ORF">J5474_11655</name>
</gene>
<keyword evidence="1" id="KW-0732">Signal</keyword>
<comment type="caution">
    <text evidence="2">The sequence shown here is derived from an EMBL/GenBank/DDBJ whole genome shotgun (WGS) entry which is preliminary data.</text>
</comment>
<protein>
    <submittedName>
        <fullName evidence="2">Uncharacterized protein</fullName>
    </submittedName>
</protein>
<proteinExistence type="predicted"/>
<accession>A0A940MR14</accession>
<dbReference type="RefSeq" id="WP_209361095.1">
    <property type="nucleotide sequence ID" value="NZ_JAGISH010000006.1"/>
</dbReference>
<dbReference type="AlphaFoldDB" id="A0A940MR14"/>
<dbReference type="Proteomes" id="UP000675940">
    <property type="component" value="Unassembled WGS sequence"/>
</dbReference>
<feature type="chain" id="PRO_5037740419" evidence="1">
    <location>
        <begin position="20"/>
        <end position="57"/>
    </location>
</feature>
<feature type="signal peptide" evidence="1">
    <location>
        <begin position="1"/>
        <end position="19"/>
    </location>
</feature>
<evidence type="ECO:0000313" key="3">
    <source>
        <dbReference type="Proteomes" id="UP000675940"/>
    </source>
</evidence>